<sequence length="109" mass="12529">MKASKVKRKGERRAFLMRTEEEEDIGGFICVVLRHEYRLSNTKMMPDLLLPMGADVFQKSKASHMLIPRKNFNQLLLADHHQTPLDFSVILRGESIHSPSSRVGHCQLQ</sequence>
<evidence type="ECO:0000313" key="1">
    <source>
        <dbReference type="EMBL" id="KAK7847352.1"/>
    </source>
</evidence>
<name>A0AAW0L6T2_QUESU</name>
<dbReference type="AlphaFoldDB" id="A0AAW0L6T2"/>
<dbReference type="Proteomes" id="UP000237347">
    <property type="component" value="Unassembled WGS sequence"/>
</dbReference>
<dbReference type="EMBL" id="PKMF04000142">
    <property type="protein sequence ID" value="KAK7847352.1"/>
    <property type="molecule type" value="Genomic_DNA"/>
</dbReference>
<protein>
    <submittedName>
        <fullName evidence="1">Uncharacterized protein</fullName>
    </submittedName>
</protein>
<gene>
    <name evidence="1" type="ORF">CFP56_006682</name>
</gene>
<keyword evidence="2" id="KW-1185">Reference proteome</keyword>
<accession>A0AAW0L6T2</accession>
<evidence type="ECO:0000313" key="2">
    <source>
        <dbReference type="Proteomes" id="UP000237347"/>
    </source>
</evidence>
<proteinExistence type="predicted"/>
<reference evidence="1 2" key="1">
    <citation type="journal article" date="2018" name="Sci. Data">
        <title>The draft genome sequence of cork oak.</title>
        <authorList>
            <person name="Ramos A.M."/>
            <person name="Usie A."/>
            <person name="Barbosa P."/>
            <person name="Barros P.M."/>
            <person name="Capote T."/>
            <person name="Chaves I."/>
            <person name="Simoes F."/>
            <person name="Abreu I."/>
            <person name="Carrasquinho I."/>
            <person name="Faro C."/>
            <person name="Guimaraes J.B."/>
            <person name="Mendonca D."/>
            <person name="Nobrega F."/>
            <person name="Rodrigues L."/>
            <person name="Saibo N.J.M."/>
            <person name="Varela M.C."/>
            <person name="Egas C."/>
            <person name="Matos J."/>
            <person name="Miguel C.M."/>
            <person name="Oliveira M.M."/>
            <person name="Ricardo C.P."/>
            <person name="Goncalves S."/>
        </authorList>
    </citation>
    <scope>NUCLEOTIDE SEQUENCE [LARGE SCALE GENOMIC DNA]</scope>
    <source>
        <strain evidence="2">cv. HL8</strain>
    </source>
</reference>
<organism evidence="1 2">
    <name type="scientific">Quercus suber</name>
    <name type="common">Cork oak</name>
    <dbReference type="NCBI Taxonomy" id="58331"/>
    <lineage>
        <taxon>Eukaryota</taxon>
        <taxon>Viridiplantae</taxon>
        <taxon>Streptophyta</taxon>
        <taxon>Embryophyta</taxon>
        <taxon>Tracheophyta</taxon>
        <taxon>Spermatophyta</taxon>
        <taxon>Magnoliopsida</taxon>
        <taxon>eudicotyledons</taxon>
        <taxon>Gunneridae</taxon>
        <taxon>Pentapetalae</taxon>
        <taxon>rosids</taxon>
        <taxon>fabids</taxon>
        <taxon>Fagales</taxon>
        <taxon>Fagaceae</taxon>
        <taxon>Quercus</taxon>
    </lineage>
</organism>
<comment type="caution">
    <text evidence="1">The sequence shown here is derived from an EMBL/GenBank/DDBJ whole genome shotgun (WGS) entry which is preliminary data.</text>
</comment>